<dbReference type="Pfam" id="PF26084">
    <property type="entry name" value="PWI_Topors"/>
    <property type="match status" value="1"/>
</dbReference>
<dbReference type="PANTHER" id="PTHR46077">
    <property type="entry name" value="E3 UBIQUITIN-PROTEIN LIGASE TOPORS"/>
    <property type="match status" value="1"/>
</dbReference>
<keyword evidence="3" id="KW-0808">Transferase</keyword>
<protein>
    <recommendedName>
        <fullName evidence="2">RING-type E3 ubiquitin transferase</fullName>
        <ecNumber evidence="2">2.3.2.27</ecNumber>
    </recommendedName>
</protein>
<dbReference type="GO" id="GO:0006513">
    <property type="term" value="P:protein monoubiquitination"/>
    <property type="evidence" value="ECO:0007669"/>
    <property type="project" value="TreeGrafter"/>
</dbReference>
<dbReference type="PANTHER" id="PTHR46077:SF5">
    <property type="entry name" value="RING-TYPE DOMAIN-CONTAINING PROTEIN"/>
    <property type="match status" value="1"/>
</dbReference>
<dbReference type="VEuPathDB" id="VectorBase:RSAN_039413"/>
<evidence type="ECO:0000256" key="3">
    <source>
        <dbReference type="ARBA" id="ARBA00022679"/>
    </source>
</evidence>
<dbReference type="PROSITE" id="PS50089">
    <property type="entry name" value="ZF_RING_2"/>
    <property type="match status" value="1"/>
</dbReference>
<dbReference type="EMBL" id="JABSTV010001245">
    <property type="protein sequence ID" value="KAH7982897.1"/>
    <property type="molecule type" value="Genomic_DNA"/>
</dbReference>
<dbReference type="Gene3D" id="3.30.40.10">
    <property type="entry name" value="Zinc/RING finger domain, C3HC4 (zinc finger)"/>
    <property type="match status" value="1"/>
</dbReference>
<reference evidence="10" key="2">
    <citation type="submission" date="2021-09" db="EMBL/GenBank/DDBJ databases">
        <authorList>
            <person name="Jia N."/>
            <person name="Wang J."/>
            <person name="Shi W."/>
            <person name="Du L."/>
            <person name="Sun Y."/>
            <person name="Zhan W."/>
            <person name="Jiang J."/>
            <person name="Wang Q."/>
            <person name="Zhang B."/>
            <person name="Ji P."/>
            <person name="Sakyi L.B."/>
            <person name="Cui X."/>
            <person name="Yuan T."/>
            <person name="Jiang B."/>
            <person name="Yang W."/>
            <person name="Lam T.T.-Y."/>
            <person name="Chang Q."/>
            <person name="Ding S."/>
            <person name="Wang X."/>
            <person name="Zhu J."/>
            <person name="Ruan X."/>
            <person name="Zhao L."/>
            <person name="Wei J."/>
            <person name="Que T."/>
            <person name="Du C."/>
            <person name="Cheng J."/>
            <person name="Dai P."/>
            <person name="Han X."/>
            <person name="Huang E."/>
            <person name="Gao Y."/>
            <person name="Liu J."/>
            <person name="Shao H."/>
            <person name="Ye R."/>
            <person name="Li L."/>
            <person name="Wei W."/>
            <person name="Wang X."/>
            <person name="Wang C."/>
            <person name="Huo Q."/>
            <person name="Li W."/>
            <person name="Guo W."/>
            <person name="Chen H."/>
            <person name="Chen S."/>
            <person name="Zhou L."/>
            <person name="Zhou L."/>
            <person name="Ni X."/>
            <person name="Tian J."/>
            <person name="Zhou Y."/>
            <person name="Sheng Y."/>
            <person name="Liu T."/>
            <person name="Pan Y."/>
            <person name="Xia L."/>
            <person name="Li J."/>
            <person name="Zhao F."/>
            <person name="Cao W."/>
        </authorList>
    </citation>
    <scope>NUCLEOTIDE SEQUENCE</scope>
    <source>
        <strain evidence="10">Rsan-2018</strain>
        <tissue evidence="10">Larvae</tissue>
    </source>
</reference>
<dbReference type="GO" id="GO:0061630">
    <property type="term" value="F:ubiquitin protein ligase activity"/>
    <property type="evidence" value="ECO:0007669"/>
    <property type="project" value="UniProtKB-EC"/>
</dbReference>
<evidence type="ECO:0000256" key="1">
    <source>
        <dbReference type="ARBA" id="ARBA00000900"/>
    </source>
</evidence>
<sequence>MAAPPSRGDSPNDDPTADSSDSTQEPTDATTPELPSSHNASSPDDKCVICLELVENKASPDGCHHHFCFSCLVEWSKVKDSCPLCMQRFGSIIHNVRSQEDHDRYFIREQQSSSILSLIGSARTLSIPVEIISQLQLGRILRQEYEGQSRLPHATFPNALRGPHTSVERLHQYISDLWAVPNIPNSRHVSPEFYCANPRQVDHLVHWLNRDLNALMDHNETRVSDASNNVLSLILNLDNRHPDFSRRVQPLLNAYTEPFVQEFYSFASPVFETINEYDRSTIYAARHYAFAAANPVDCFRLVLRDSRRASAPIASTAPAAVTHDTPQPGPSVHAAPTVPAVTSSTGNGSNSHSSNCVVMTVRNPLRDRTPTMTISSQVTSYVRATRVADRVTQVAQSDDCRPLDHRATNDPSSSDESAE</sequence>
<comment type="caution">
    <text evidence="10">The sequence shown here is derived from an EMBL/GenBank/DDBJ whole genome shotgun (WGS) entry which is preliminary data.</text>
</comment>
<dbReference type="InterPro" id="IPR058746">
    <property type="entry name" value="Znf_RING-type_Topors"/>
</dbReference>
<evidence type="ECO:0000256" key="7">
    <source>
        <dbReference type="PROSITE-ProRule" id="PRU00175"/>
    </source>
</evidence>
<feature type="compositionally biased region" description="Polar residues" evidence="8">
    <location>
        <begin position="409"/>
        <end position="419"/>
    </location>
</feature>
<reference evidence="10" key="1">
    <citation type="journal article" date="2020" name="Cell">
        <title>Large-Scale Comparative Analyses of Tick Genomes Elucidate Their Genetic Diversity and Vector Capacities.</title>
        <authorList>
            <consortium name="Tick Genome and Microbiome Consortium (TIGMIC)"/>
            <person name="Jia N."/>
            <person name="Wang J."/>
            <person name="Shi W."/>
            <person name="Du L."/>
            <person name="Sun Y."/>
            <person name="Zhan W."/>
            <person name="Jiang J.F."/>
            <person name="Wang Q."/>
            <person name="Zhang B."/>
            <person name="Ji P."/>
            <person name="Bell-Sakyi L."/>
            <person name="Cui X.M."/>
            <person name="Yuan T.T."/>
            <person name="Jiang B.G."/>
            <person name="Yang W.F."/>
            <person name="Lam T.T."/>
            <person name="Chang Q.C."/>
            <person name="Ding S.J."/>
            <person name="Wang X.J."/>
            <person name="Zhu J.G."/>
            <person name="Ruan X.D."/>
            <person name="Zhao L."/>
            <person name="Wei J.T."/>
            <person name="Ye R.Z."/>
            <person name="Que T.C."/>
            <person name="Du C.H."/>
            <person name="Zhou Y.H."/>
            <person name="Cheng J.X."/>
            <person name="Dai P.F."/>
            <person name="Guo W.B."/>
            <person name="Han X.H."/>
            <person name="Huang E.J."/>
            <person name="Li L.F."/>
            <person name="Wei W."/>
            <person name="Gao Y.C."/>
            <person name="Liu J.Z."/>
            <person name="Shao H.Z."/>
            <person name="Wang X."/>
            <person name="Wang C.C."/>
            <person name="Yang T.C."/>
            <person name="Huo Q.B."/>
            <person name="Li W."/>
            <person name="Chen H.Y."/>
            <person name="Chen S.E."/>
            <person name="Zhou L.G."/>
            <person name="Ni X.B."/>
            <person name="Tian J.H."/>
            <person name="Sheng Y."/>
            <person name="Liu T."/>
            <person name="Pan Y.S."/>
            <person name="Xia L.Y."/>
            <person name="Li J."/>
            <person name="Zhao F."/>
            <person name="Cao W.C."/>
        </authorList>
    </citation>
    <scope>NUCLEOTIDE SEQUENCE</scope>
    <source>
        <strain evidence="10">Rsan-2018</strain>
    </source>
</reference>
<dbReference type="InterPro" id="IPR017907">
    <property type="entry name" value="Znf_RING_CS"/>
</dbReference>
<organism evidence="10 11">
    <name type="scientific">Rhipicephalus sanguineus</name>
    <name type="common">Brown dog tick</name>
    <name type="synonym">Ixodes sanguineus</name>
    <dbReference type="NCBI Taxonomy" id="34632"/>
    <lineage>
        <taxon>Eukaryota</taxon>
        <taxon>Metazoa</taxon>
        <taxon>Ecdysozoa</taxon>
        <taxon>Arthropoda</taxon>
        <taxon>Chelicerata</taxon>
        <taxon>Arachnida</taxon>
        <taxon>Acari</taxon>
        <taxon>Parasitiformes</taxon>
        <taxon>Ixodida</taxon>
        <taxon>Ixodoidea</taxon>
        <taxon>Ixodidae</taxon>
        <taxon>Rhipicephalinae</taxon>
        <taxon>Rhipicephalus</taxon>
        <taxon>Rhipicephalus</taxon>
    </lineage>
</organism>
<dbReference type="Proteomes" id="UP000821837">
    <property type="component" value="Chromosome 1"/>
</dbReference>
<keyword evidence="6" id="KW-0862">Zinc</keyword>
<evidence type="ECO:0000256" key="4">
    <source>
        <dbReference type="ARBA" id="ARBA00022723"/>
    </source>
</evidence>
<accession>A0A9D4QIU8</accession>
<feature type="region of interest" description="Disordered" evidence="8">
    <location>
        <begin position="313"/>
        <end position="355"/>
    </location>
</feature>
<dbReference type="InterPro" id="IPR013083">
    <property type="entry name" value="Znf_RING/FYVE/PHD"/>
</dbReference>
<dbReference type="OMA" id="DHRATND"/>
<keyword evidence="4" id="KW-0479">Metal-binding</keyword>
<dbReference type="GO" id="GO:0008270">
    <property type="term" value="F:zinc ion binding"/>
    <property type="evidence" value="ECO:0007669"/>
    <property type="project" value="UniProtKB-KW"/>
</dbReference>
<dbReference type="SUPFAM" id="SSF57850">
    <property type="entry name" value="RING/U-box"/>
    <property type="match status" value="1"/>
</dbReference>
<evidence type="ECO:0000259" key="9">
    <source>
        <dbReference type="PROSITE" id="PS50089"/>
    </source>
</evidence>
<dbReference type="CDD" id="cd16574">
    <property type="entry name" value="RING-HC_Topors"/>
    <property type="match status" value="1"/>
</dbReference>
<feature type="region of interest" description="Disordered" evidence="8">
    <location>
        <begin position="1"/>
        <end position="43"/>
    </location>
</feature>
<evidence type="ECO:0000313" key="11">
    <source>
        <dbReference type="Proteomes" id="UP000821837"/>
    </source>
</evidence>
<dbReference type="OrthoDB" id="6509683at2759"/>
<evidence type="ECO:0000256" key="6">
    <source>
        <dbReference type="ARBA" id="ARBA00022833"/>
    </source>
</evidence>
<dbReference type="PROSITE" id="PS00518">
    <property type="entry name" value="ZF_RING_1"/>
    <property type="match status" value="1"/>
</dbReference>
<dbReference type="Pfam" id="PF13639">
    <property type="entry name" value="zf-RING_2"/>
    <property type="match status" value="1"/>
</dbReference>
<keyword evidence="5 7" id="KW-0863">Zinc-finger</keyword>
<dbReference type="SMART" id="SM00184">
    <property type="entry name" value="RING"/>
    <property type="match status" value="1"/>
</dbReference>
<gene>
    <name evidence="10" type="ORF">HPB52_008064</name>
</gene>
<name>A0A9D4QIU8_RHISA</name>
<keyword evidence="11" id="KW-1185">Reference proteome</keyword>
<feature type="domain" description="RING-type" evidence="9">
    <location>
        <begin position="47"/>
        <end position="85"/>
    </location>
</feature>
<dbReference type="GO" id="GO:0000209">
    <property type="term" value="P:protein polyubiquitination"/>
    <property type="evidence" value="ECO:0007669"/>
    <property type="project" value="TreeGrafter"/>
</dbReference>
<dbReference type="EC" id="2.3.2.27" evidence="2"/>
<evidence type="ECO:0000256" key="8">
    <source>
        <dbReference type="SAM" id="MobiDB-lite"/>
    </source>
</evidence>
<evidence type="ECO:0000313" key="10">
    <source>
        <dbReference type="EMBL" id="KAH7982897.1"/>
    </source>
</evidence>
<feature type="region of interest" description="Disordered" evidence="8">
    <location>
        <begin position="393"/>
        <end position="419"/>
    </location>
</feature>
<dbReference type="InterPro" id="IPR001841">
    <property type="entry name" value="Znf_RING"/>
</dbReference>
<feature type="compositionally biased region" description="Basic and acidic residues" evidence="8">
    <location>
        <begin position="398"/>
        <end position="408"/>
    </location>
</feature>
<dbReference type="AlphaFoldDB" id="A0A9D4QIU8"/>
<evidence type="ECO:0000256" key="2">
    <source>
        <dbReference type="ARBA" id="ARBA00012483"/>
    </source>
</evidence>
<evidence type="ECO:0000256" key="5">
    <source>
        <dbReference type="ARBA" id="ARBA00022771"/>
    </source>
</evidence>
<feature type="compositionally biased region" description="Polar residues" evidence="8">
    <location>
        <begin position="17"/>
        <end position="42"/>
    </location>
</feature>
<comment type="catalytic activity">
    <reaction evidence="1">
        <text>S-ubiquitinyl-[E2 ubiquitin-conjugating enzyme]-L-cysteine + [acceptor protein]-L-lysine = [E2 ubiquitin-conjugating enzyme]-L-cysteine + N(6)-ubiquitinyl-[acceptor protein]-L-lysine.</text>
        <dbReference type="EC" id="2.3.2.27"/>
    </reaction>
</comment>
<feature type="compositionally biased region" description="Low complexity" evidence="8">
    <location>
        <begin position="342"/>
        <end position="355"/>
    </location>
</feature>
<proteinExistence type="predicted"/>
<dbReference type="InterPro" id="IPR058745">
    <property type="entry name" value="PWI_Topors"/>
</dbReference>